<reference evidence="1 2" key="1">
    <citation type="submission" date="2020-03" db="EMBL/GenBank/DDBJ databases">
        <title>Dissostichus mawsoni Genome sequencing and assembly.</title>
        <authorList>
            <person name="Park H."/>
        </authorList>
    </citation>
    <scope>NUCLEOTIDE SEQUENCE [LARGE SCALE GENOMIC DNA]</scope>
    <source>
        <strain evidence="1">DM0001</strain>
        <tissue evidence="1">Muscle</tissue>
    </source>
</reference>
<evidence type="ECO:0000313" key="2">
    <source>
        <dbReference type="Proteomes" id="UP000518266"/>
    </source>
</evidence>
<name>A0A7J5YF20_DISMA</name>
<keyword evidence="2" id="KW-1185">Reference proteome</keyword>
<protein>
    <submittedName>
        <fullName evidence="1">Uncharacterized protein</fullName>
    </submittedName>
</protein>
<accession>A0A7J5YF20</accession>
<dbReference type="Proteomes" id="UP000518266">
    <property type="component" value="Unassembled WGS sequence"/>
</dbReference>
<sequence>MRDNGQSIQGSGSLSSQTNLYSAWPQTGAKCVLCQEDTDEMLKCPSNSARGTDGAGYRTLAEHLVAFDKIVCLPNTLKLSQLDEGQGIEAAFLLHNATTHADCSTTKQNFRGLKRGKCPTKMIQTPTSSPVRAVDMNIIQQRTANIVRKDMFKMKQDFSGLFDAHCQEESVPVSLLALVSMVLYGPNITAQTSSAFIPQPALTLSQLLLQDPPVPKVEGPNKADFQLMPQAMQKEY</sequence>
<evidence type="ECO:0000313" key="1">
    <source>
        <dbReference type="EMBL" id="KAF3847137.1"/>
    </source>
</evidence>
<dbReference type="PANTHER" id="PTHR47018">
    <property type="entry name" value="CXC DOMAIN-CONTAINING PROTEIN-RELATED"/>
    <property type="match status" value="1"/>
</dbReference>
<dbReference type="OrthoDB" id="5988189at2759"/>
<feature type="non-terminal residue" evidence="1">
    <location>
        <position position="236"/>
    </location>
</feature>
<comment type="caution">
    <text evidence="1">The sequence shown here is derived from an EMBL/GenBank/DDBJ whole genome shotgun (WGS) entry which is preliminary data.</text>
</comment>
<dbReference type="EMBL" id="JAAKFY010000013">
    <property type="protein sequence ID" value="KAF3847137.1"/>
    <property type="molecule type" value="Genomic_DNA"/>
</dbReference>
<dbReference type="AlphaFoldDB" id="A0A7J5YF20"/>
<organism evidence="1 2">
    <name type="scientific">Dissostichus mawsoni</name>
    <name type="common">Antarctic cod</name>
    <dbReference type="NCBI Taxonomy" id="36200"/>
    <lineage>
        <taxon>Eukaryota</taxon>
        <taxon>Metazoa</taxon>
        <taxon>Chordata</taxon>
        <taxon>Craniata</taxon>
        <taxon>Vertebrata</taxon>
        <taxon>Euteleostomi</taxon>
        <taxon>Actinopterygii</taxon>
        <taxon>Neopterygii</taxon>
        <taxon>Teleostei</taxon>
        <taxon>Neoteleostei</taxon>
        <taxon>Acanthomorphata</taxon>
        <taxon>Eupercaria</taxon>
        <taxon>Perciformes</taxon>
        <taxon>Notothenioidei</taxon>
        <taxon>Nototheniidae</taxon>
        <taxon>Dissostichus</taxon>
    </lineage>
</organism>
<proteinExistence type="predicted"/>
<gene>
    <name evidence="1" type="ORF">F7725_020165</name>
</gene>